<dbReference type="PANTHER" id="PTHR47504">
    <property type="entry name" value="RIGHT ORIGIN-BINDING PROTEIN"/>
    <property type="match status" value="1"/>
</dbReference>
<dbReference type="InterPro" id="IPR050959">
    <property type="entry name" value="MarA-like"/>
</dbReference>
<dbReference type="Gene3D" id="1.10.10.60">
    <property type="entry name" value="Homeodomain-like"/>
    <property type="match status" value="2"/>
</dbReference>
<keyword evidence="6" id="KW-1185">Reference proteome</keyword>
<dbReference type="Gene3D" id="2.60.120.260">
    <property type="entry name" value="Galactose-binding domain-like"/>
    <property type="match status" value="1"/>
</dbReference>
<feature type="domain" description="HTH araC/xylS-type" evidence="4">
    <location>
        <begin position="8"/>
        <end position="106"/>
    </location>
</feature>
<keyword evidence="3" id="KW-0804">Transcription</keyword>
<evidence type="ECO:0000313" key="5">
    <source>
        <dbReference type="EMBL" id="MFC5985621.1"/>
    </source>
</evidence>
<comment type="caution">
    <text evidence="5">The sequence shown here is derived from an EMBL/GenBank/DDBJ whole genome shotgun (WGS) entry which is preliminary data.</text>
</comment>
<dbReference type="InterPro" id="IPR009057">
    <property type="entry name" value="Homeodomain-like_sf"/>
</dbReference>
<evidence type="ECO:0000313" key="6">
    <source>
        <dbReference type="Proteomes" id="UP001596250"/>
    </source>
</evidence>
<keyword evidence="1" id="KW-0805">Transcription regulation</keyword>
<keyword evidence="2" id="KW-0238">DNA-binding</keyword>
<evidence type="ECO:0000256" key="1">
    <source>
        <dbReference type="ARBA" id="ARBA00023015"/>
    </source>
</evidence>
<organism evidence="5 6">
    <name type="scientific">Marinicrinis lubricantis</name>
    <dbReference type="NCBI Taxonomy" id="2086470"/>
    <lineage>
        <taxon>Bacteria</taxon>
        <taxon>Bacillati</taxon>
        <taxon>Bacillota</taxon>
        <taxon>Bacilli</taxon>
        <taxon>Bacillales</taxon>
        <taxon>Paenibacillaceae</taxon>
    </lineage>
</organism>
<evidence type="ECO:0000259" key="4">
    <source>
        <dbReference type="PROSITE" id="PS01124"/>
    </source>
</evidence>
<evidence type="ECO:0000256" key="3">
    <source>
        <dbReference type="ARBA" id="ARBA00023163"/>
    </source>
</evidence>
<dbReference type="InterPro" id="IPR018060">
    <property type="entry name" value="HTH_AraC"/>
</dbReference>
<name>A0ABW1IKL6_9BACL</name>
<dbReference type="Proteomes" id="UP001596250">
    <property type="component" value="Unassembled WGS sequence"/>
</dbReference>
<reference evidence="6" key="1">
    <citation type="journal article" date="2019" name="Int. J. Syst. Evol. Microbiol.">
        <title>The Global Catalogue of Microorganisms (GCM) 10K type strain sequencing project: providing services to taxonomists for standard genome sequencing and annotation.</title>
        <authorList>
            <consortium name="The Broad Institute Genomics Platform"/>
            <consortium name="The Broad Institute Genome Sequencing Center for Infectious Disease"/>
            <person name="Wu L."/>
            <person name="Ma J."/>
        </authorList>
    </citation>
    <scope>NUCLEOTIDE SEQUENCE [LARGE SCALE GENOMIC DNA]</scope>
    <source>
        <strain evidence="6">CCM 8749</strain>
    </source>
</reference>
<accession>A0ABW1IKL6</accession>
<gene>
    <name evidence="5" type="ORF">ACFPXP_04105</name>
</gene>
<dbReference type="SUPFAM" id="SSF46689">
    <property type="entry name" value="Homeodomain-like"/>
    <property type="match status" value="2"/>
</dbReference>
<dbReference type="RefSeq" id="WP_379892640.1">
    <property type="nucleotide sequence ID" value="NZ_CBCSCT010000018.1"/>
</dbReference>
<sequence length="293" mass="33804">MEYESVIHQTIHYIEEHLHEPLTMDEVAQQAGFSKYHFHRIFQEALGMSITEYIRMRRLANASAALLYTDERILDIALYYHFESQEAFTRVFKKCYHLPPGQYRKIMSNVLKQKEESRMEQQVKGWFLSGSDPFNYEMGIDREVVHLGKASGYLKSKTVLDAGNFATMMQQFKADKYIGKRVRLSSFLKTQDVEAFASMWMRVDNASGDVLQFDNMSNRQIKGSTNWGRYSIVLDVPAGSAMISFGIILSGKGQVWADQFTFEEVDESVETTNLEIQGDLMDEPTNLSFEEEI</sequence>
<dbReference type="PANTHER" id="PTHR47504:SF6">
    <property type="entry name" value="ARAC-FAMILY TRANSCRIPTIONAL REGULATOR"/>
    <property type="match status" value="1"/>
</dbReference>
<proteinExistence type="predicted"/>
<evidence type="ECO:0000256" key="2">
    <source>
        <dbReference type="ARBA" id="ARBA00023125"/>
    </source>
</evidence>
<dbReference type="Pfam" id="PF12833">
    <property type="entry name" value="HTH_18"/>
    <property type="match status" value="1"/>
</dbReference>
<dbReference type="SMART" id="SM00342">
    <property type="entry name" value="HTH_ARAC"/>
    <property type="match status" value="1"/>
</dbReference>
<protein>
    <submittedName>
        <fullName evidence="5">Helix-turn-helix domain-containing protein</fullName>
    </submittedName>
</protein>
<dbReference type="EMBL" id="JBHSQV010000028">
    <property type="protein sequence ID" value="MFC5985621.1"/>
    <property type="molecule type" value="Genomic_DNA"/>
</dbReference>
<dbReference type="PROSITE" id="PS01124">
    <property type="entry name" value="HTH_ARAC_FAMILY_2"/>
    <property type="match status" value="1"/>
</dbReference>